<dbReference type="Proteomes" id="UP000050783">
    <property type="component" value="Unassembled WGS sequence"/>
</dbReference>
<feature type="region of interest" description="Disordered" evidence="1">
    <location>
        <begin position="38"/>
        <end position="74"/>
    </location>
</feature>
<organism evidence="2 3">
    <name type="scientific">Ruegeria atlantica</name>
    <dbReference type="NCBI Taxonomy" id="81569"/>
    <lineage>
        <taxon>Bacteria</taxon>
        <taxon>Pseudomonadati</taxon>
        <taxon>Pseudomonadota</taxon>
        <taxon>Alphaproteobacteria</taxon>
        <taxon>Rhodobacterales</taxon>
        <taxon>Roseobacteraceae</taxon>
        <taxon>Ruegeria</taxon>
    </lineage>
</organism>
<accession>A0A0P1EC36</accession>
<name>A0A0P1EC36_9RHOB</name>
<proteinExistence type="predicted"/>
<dbReference type="RefSeq" id="WP_058276232.1">
    <property type="nucleotide sequence ID" value="NZ_CYPU01000011.1"/>
</dbReference>
<evidence type="ECO:0000313" key="2">
    <source>
        <dbReference type="EMBL" id="CUH46437.1"/>
    </source>
</evidence>
<dbReference type="EMBL" id="CYPU01000011">
    <property type="protein sequence ID" value="CUH46437.1"/>
    <property type="molecule type" value="Genomic_DNA"/>
</dbReference>
<protein>
    <submittedName>
        <fullName evidence="2">Uncharacterized protein</fullName>
    </submittedName>
</protein>
<evidence type="ECO:0000313" key="3">
    <source>
        <dbReference type="Proteomes" id="UP000050783"/>
    </source>
</evidence>
<reference evidence="2 3" key="1">
    <citation type="submission" date="2015-09" db="EMBL/GenBank/DDBJ databases">
        <authorList>
            <consortium name="Swine Surveillance"/>
        </authorList>
    </citation>
    <scope>NUCLEOTIDE SEQUENCE [LARGE SCALE GENOMIC DNA]</scope>
    <source>
        <strain evidence="2 3">CECT 4292</strain>
    </source>
</reference>
<dbReference type="AlphaFoldDB" id="A0A0P1EC36"/>
<sequence length="74" mass="8925">MKFPTFPKGSTRKQRRKIMSEFKQKLSPQDRLAYELEKKRNRKNGRRKYEPNPLPETPLGFSKEELKQVDWSNT</sequence>
<evidence type="ECO:0000256" key="1">
    <source>
        <dbReference type="SAM" id="MobiDB-lite"/>
    </source>
</evidence>
<dbReference type="GeneID" id="55491901"/>
<gene>
    <name evidence="2" type="ORF">RUA4292_00603</name>
</gene>